<feature type="region of interest" description="Disordered" evidence="1">
    <location>
        <begin position="837"/>
        <end position="879"/>
    </location>
</feature>
<dbReference type="EMBL" id="JANBQF010000090">
    <property type="protein sequence ID" value="KAJ2005670.1"/>
    <property type="molecule type" value="Genomic_DNA"/>
</dbReference>
<feature type="compositionally biased region" description="Low complexity" evidence="1">
    <location>
        <begin position="471"/>
        <end position="499"/>
    </location>
</feature>
<keyword evidence="3" id="KW-1185">Reference proteome</keyword>
<dbReference type="GO" id="GO:0035658">
    <property type="term" value="C:Mon1-Ccz1 complex"/>
    <property type="evidence" value="ECO:0007669"/>
    <property type="project" value="InterPro"/>
</dbReference>
<organism evidence="2 3">
    <name type="scientific">Coemansia thaxteri</name>
    <dbReference type="NCBI Taxonomy" id="2663907"/>
    <lineage>
        <taxon>Eukaryota</taxon>
        <taxon>Fungi</taxon>
        <taxon>Fungi incertae sedis</taxon>
        <taxon>Zoopagomycota</taxon>
        <taxon>Kickxellomycotina</taxon>
        <taxon>Kickxellomycetes</taxon>
        <taxon>Kickxellales</taxon>
        <taxon>Kickxellaceae</taxon>
        <taxon>Coemansia</taxon>
    </lineage>
</organism>
<feature type="compositionally biased region" description="Low complexity" evidence="1">
    <location>
        <begin position="384"/>
        <end position="395"/>
    </location>
</feature>
<dbReference type="PANTHER" id="PTHR13056">
    <property type="entry name" value="VACUOLAR FUSION PROTEIN CCZ1 HOMOLOG-RELATED"/>
    <property type="match status" value="1"/>
</dbReference>
<feature type="region of interest" description="Disordered" evidence="1">
    <location>
        <begin position="568"/>
        <end position="595"/>
    </location>
</feature>
<dbReference type="InterPro" id="IPR013176">
    <property type="entry name" value="Ccz1"/>
</dbReference>
<dbReference type="PANTHER" id="PTHR13056:SF0">
    <property type="entry name" value="VACUOLAR FUSION PROTEIN CCZ1 HOMOLOG-RELATED"/>
    <property type="match status" value="1"/>
</dbReference>
<dbReference type="AlphaFoldDB" id="A0A9W8EGI9"/>
<comment type="caution">
    <text evidence="2">The sequence shown here is derived from an EMBL/GenBank/DDBJ whole genome shotgun (WGS) entry which is preliminary data.</text>
</comment>
<reference evidence="2" key="1">
    <citation type="submission" date="2022-07" db="EMBL/GenBank/DDBJ databases">
        <title>Phylogenomic reconstructions and comparative analyses of Kickxellomycotina fungi.</title>
        <authorList>
            <person name="Reynolds N.K."/>
            <person name="Stajich J.E."/>
            <person name="Barry K."/>
            <person name="Grigoriev I.V."/>
            <person name="Crous P."/>
            <person name="Smith M.E."/>
        </authorList>
    </citation>
    <scope>NUCLEOTIDE SEQUENCE</scope>
    <source>
        <strain evidence="2">IMI 214461</strain>
    </source>
</reference>
<feature type="region of interest" description="Disordered" evidence="1">
    <location>
        <begin position="471"/>
        <end position="511"/>
    </location>
</feature>
<sequence length="964" mass="100274">MSSSVYPAAVSHFAVFCPALGPDEDSTHEQLLYYAAAALPAFYPYSANDYFARGTHLRRRSSGSSSSAAVSTSGGATAKPERALSNGAAGEGGGERVVSLDTKLREIGLAAALVTFGATFGAREGSGAFHVVHSEKRRTVVFEPEPGVLMQLAVVLPRRVRAYGREKDAYAIEFLGGEISDEALRAWLAREYWAFRLLFGPLGRALRGDCHAVRRQLDAFFGRTLWHWDRRWAARELDLIHALSPLPQLPVGCICLGGFEQLWRDLSAQPPAPGAAAPLVAMAVVLWRGREVLWSSSLLDPATDDRTSDRISDRISVLRALVAWSRAAYAPAFAVPQQQPQPRRAAGASAAAPASGASSVSSSMPAAASSWLWGWGARAAATAAPQADSARSGVGSDRESSSSDGGSSDGGSTRGGGGGGAGAGSGPAVAAAIVAGGISQALSRAVNALVEPRPPTPPDVDPVFAAAAPDADPVFSAPAPDADSEFAPTEAARPEPAAAGPQRRSRSTTVQGGVFWPIADAGRSHARAPSIMSTASVASVESTLLRDDTRVSARTWWPAILGGSLWGGGAGQLEPVAEPSDSSHDDAGPTAPSGTDMATAFVCTGEHAFPGLAGPARAADDAPAAGLERAMDERLPPAYEHGVGVDAERGVVLAPRGLPGMLYDSRLLRAVYSGDASPDRALFASPDSRAAACPTLVYKYGDMLLVALGSPPASPDSTPLRTVAARGGGAARRRGRVRASERTVENSVLSGEPRFSGSEALAIEDVVLRYAASLQPAVSRDANDVLAQRRSEAQLALRRRIPPFVFQERARCLTRSNWHSEDESLAMPSSRSFAGFYGRSFPESPDSRGGQSRVPPPGARVGNNGNRGGGEAANPAPLSAKASRTLAVINAELANNRQRSHVAVCVRMQDKGWVAASSSFSSTSNGAAAAGSECYCVVDQPKATLADAQALLSKLSLRAADSAT</sequence>
<evidence type="ECO:0000256" key="1">
    <source>
        <dbReference type="SAM" id="MobiDB-lite"/>
    </source>
</evidence>
<dbReference type="Proteomes" id="UP001150907">
    <property type="component" value="Unassembled WGS sequence"/>
</dbReference>
<feature type="region of interest" description="Disordered" evidence="1">
    <location>
        <begin position="715"/>
        <end position="734"/>
    </location>
</feature>
<name>A0A9W8EGI9_9FUNG</name>
<dbReference type="GO" id="GO:0016192">
    <property type="term" value="P:vesicle-mediated transport"/>
    <property type="evidence" value="ECO:0007669"/>
    <property type="project" value="InterPro"/>
</dbReference>
<evidence type="ECO:0000313" key="3">
    <source>
        <dbReference type="Proteomes" id="UP001150907"/>
    </source>
</evidence>
<dbReference type="OrthoDB" id="240546at2759"/>
<accession>A0A9W8EGI9</accession>
<evidence type="ECO:0008006" key="4">
    <source>
        <dbReference type="Google" id="ProtNLM"/>
    </source>
</evidence>
<feature type="compositionally biased region" description="Gly residues" evidence="1">
    <location>
        <begin position="407"/>
        <end position="425"/>
    </location>
</feature>
<evidence type="ECO:0000313" key="2">
    <source>
        <dbReference type="EMBL" id="KAJ2005670.1"/>
    </source>
</evidence>
<gene>
    <name evidence="2" type="ORF">H4R26_001831</name>
</gene>
<protein>
    <recommendedName>
        <fullName evidence="4">CCZ1/INTU/HSP4 first Longin domain-containing protein</fullName>
    </recommendedName>
</protein>
<feature type="region of interest" description="Disordered" evidence="1">
    <location>
        <begin position="59"/>
        <end position="95"/>
    </location>
</feature>
<proteinExistence type="predicted"/>
<feature type="region of interest" description="Disordered" evidence="1">
    <location>
        <begin position="335"/>
        <end position="361"/>
    </location>
</feature>
<feature type="region of interest" description="Disordered" evidence="1">
    <location>
        <begin position="384"/>
        <end position="426"/>
    </location>
</feature>
<feature type="compositionally biased region" description="Low complexity" evidence="1">
    <location>
        <begin position="62"/>
        <end position="78"/>
    </location>
</feature>